<dbReference type="Pfam" id="PF15891">
    <property type="entry name" value="Nuc_deoxyri_tr2"/>
    <property type="match status" value="1"/>
</dbReference>
<dbReference type="InterPro" id="IPR039470">
    <property type="entry name" value="Nuc_deoxyri_tr2"/>
</dbReference>
<organism evidence="1 2">
    <name type="scientific">Qipengyuania pacifica</name>
    <dbReference type="NCBI Taxonomy" id="2860199"/>
    <lineage>
        <taxon>Bacteria</taxon>
        <taxon>Pseudomonadati</taxon>
        <taxon>Pseudomonadota</taxon>
        <taxon>Alphaproteobacteria</taxon>
        <taxon>Sphingomonadales</taxon>
        <taxon>Erythrobacteraceae</taxon>
        <taxon>Qipengyuania</taxon>
    </lineage>
</organism>
<dbReference type="SUPFAM" id="SSF52309">
    <property type="entry name" value="N-(deoxy)ribosyltransferase-like"/>
    <property type="match status" value="1"/>
</dbReference>
<name>A0ABS7JG22_9SPHN</name>
<gene>
    <name evidence="1" type="ORF">K3177_10630</name>
</gene>
<dbReference type="Gene3D" id="3.40.50.450">
    <property type="match status" value="1"/>
</dbReference>
<comment type="caution">
    <text evidence="1">The sequence shown here is derived from an EMBL/GenBank/DDBJ whole genome shotgun (WGS) entry which is preliminary data.</text>
</comment>
<evidence type="ECO:0000313" key="2">
    <source>
        <dbReference type="Proteomes" id="UP000776651"/>
    </source>
</evidence>
<keyword evidence="2" id="KW-1185">Reference proteome</keyword>
<dbReference type="EMBL" id="JAIGNQ010000003">
    <property type="protein sequence ID" value="MBX7488968.1"/>
    <property type="molecule type" value="Genomic_DNA"/>
</dbReference>
<reference evidence="1 2" key="1">
    <citation type="submission" date="2021-08" db="EMBL/GenBank/DDBJ databases">
        <title>Comparative Genomics Analysis of the Genus Qipengyuania Reveals Extensive Genetic Diversity and Metabolic Versatility, Including the Description of Fifteen Novel Species.</title>
        <authorList>
            <person name="Liu Y."/>
        </authorList>
    </citation>
    <scope>NUCLEOTIDE SEQUENCE [LARGE SCALE GENOMIC DNA]</scope>
    <source>
        <strain evidence="1 2">GH25</strain>
    </source>
</reference>
<evidence type="ECO:0000313" key="1">
    <source>
        <dbReference type="EMBL" id="MBX7488968.1"/>
    </source>
</evidence>
<sequence>MNLLQLAAVSALICGSIGIGSEPLSAAPQSTSTVVTSPNPLPEADGRLRVFLGGSIDMGEARDWQSEIIEALQLAPVVLLNPRRADWDPAWLPSADNPEFRRQVEWELHALDNADIIVMYLAPGTKSPVSLMELGLHAQSGKVILYCPDGFWRKGNVDITAEHYDIEQVSSIDELIATVRARVGHSDSAA</sequence>
<dbReference type="RefSeq" id="WP_221598245.1">
    <property type="nucleotide sequence ID" value="NZ_JAIGNQ010000003.1"/>
</dbReference>
<dbReference type="Proteomes" id="UP000776651">
    <property type="component" value="Unassembled WGS sequence"/>
</dbReference>
<accession>A0ABS7JG22</accession>
<protein>
    <submittedName>
        <fullName evidence="1">Nucleoside 2-deoxyribosyltransferase domain-containing protein</fullName>
    </submittedName>
</protein>
<proteinExistence type="predicted"/>